<dbReference type="Proteomes" id="UP001569177">
    <property type="component" value="Unassembled WGS sequence"/>
</dbReference>
<feature type="domain" description="Tyr recombinase" evidence="3">
    <location>
        <begin position="224"/>
        <end position="443"/>
    </location>
</feature>
<keyword evidence="1" id="KW-0229">DNA integration</keyword>
<dbReference type="SUPFAM" id="SSF56349">
    <property type="entry name" value="DNA breaking-rejoining enzymes"/>
    <property type="match status" value="1"/>
</dbReference>
<dbReference type="Gene3D" id="1.10.443.10">
    <property type="entry name" value="Intergrase catalytic core"/>
    <property type="match status" value="1"/>
</dbReference>
<sequence>MTNGAVVTSDEVVRGTRGNDAYVLTTLKCDLYPELKVRVNDDGEIEPYGSSRSKKKEKELLQIVTAEGKLVYPQNLYLTICARKTQSIGTRAQALLMFTRWLELTGKSYRDIFADPSDGVGHEFADFLVRCVIGEHDEGLNLALSTAKTYMRFVIDFYKWMNREGVLVWSDKVRPFEFTLKRIPRKSKQNVDMLSHTKRNHEILVQTSSVMNKFPRSAKIPPHKKLKPLSEHELEVLDSYIHRAEFPVRNRLMIELAYKGGVRVEEVASLNEGAIYQPSLGEVECELALKTSNGVQTKNDLSRVTKIPASLMTALYDYKISEGRQSIVDSLSTLSEGSQFEPRLFLSKSTLLGSISPNTIQGIWSDLRAGIRLVHTTWYYKFHDLRATFATDFLLQKVRDSDLPLDFFFSELKSLMGHSDSTDTMVYIDFLKDLRLSMEAALRRNQETQEASRGEK</sequence>
<reference evidence="4 5" key="1">
    <citation type="submission" date="2024-06" db="EMBL/GenBank/DDBJ databases">
        <authorList>
            <person name="Steensen K."/>
            <person name="Seneca J."/>
            <person name="Bartlau N."/>
            <person name="Yu A.X."/>
            <person name="Polz M.F."/>
        </authorList>
    </citation>
    <scope>NUCLEOTIDE SEQUENCE [LARGE SCALE GENOMIC DNA]</scope>
    <source>
        <strain evidence="4 5">5S240</strain>
    </source>
</reference>
<dbReference type="EMBL" id="JBGOOJ010000005">
    <property type="protein sequence ID" value="MEZ8090003.1"/>
    <property type="molecule type" value="Genomic_DNA"/>
</dbReference>
<organism evidence="4 5">
    <name type="scientific">Vibrio kanaloae</name>
    <dbReference type="NCBI Taxonomy" id="170673"/>
    <lineage>
        <taxon>Bacteria</taxon>
        <taxon>Pseudomonadati</taxon>
        <taxon>Pseudomonadota</taxon>
        <taxon>Gammaproteobacteria</taxon>
        <taxon>Vibrionales</taxon>
        <taxon>Vibrionaceae</taxon>
        <taxon>Vibrio</taxon>
    </lineage>
</organism>
<evidence type="ECO:0000256" key="2">
    <source>
        <dbReference type="ARBA" id="ARBA00023172"/>
    </source>
</evidence>
<evidence type="ECO:0000256" key="1">
    <source>
        <dbReference type="ARBA" id="ARBA00022908"/>
    </source>
</evidence>
<keyword evidence="2" id="KW-0233">DNA recombination</keyword>
<dbReference type="PANTHER" id="PTHR30349">
    <property type="entry name" value="PHAGE INTEGRASE-RELATED"/>
    <property type="match status" value="1"/>
</dbReference>
<evidence type="ECO:0000313" key="5">
    <source>
        <dbReference type="Proteomes" id="UP001569177"/>
    </source>
</evidence>
<name>A0ABV4LDQ1_9VIBR</name>
<dbReference type="Pfam" id="PF00589">
    <property type="entry name" value="Phage_integrase"/>
    <property type="match status" value="1"/>
</dbReference>
<dbReference type="PANTHER" id="PTHR30349:SF64">
    <property type="entry name" value="PROPHAGE INTEGRASE INTD-RELATED"/>
    <property type="match status" value="1"/>
</dbReference>
<evidence type="ECO:0000313" key="4">
    <source>
        <dbReference type="EMBL" id="MEZ8090003.1"/>
    </source>
</evidence>
<proteinExistence type="predicted"/>
<dbReference type="InterPro" id="IPR011010">
    <property type="entry name" value="DNA_brk_join_enz"/>
</dbReference>
<gene>
    <name evidence="4" type="ORF">ACED24_08070</name>
</gene>
<dbReference type="CDD" id="cd00397">
    <property type="entry name" value="DNA_BRE_C"/>
    <property type="match status" value="1"/>
</dbReference>
<dbReference type="PROSITE" id="PS51898">
    <property type="entry name" value="TYR_RECOMBINASE"/>
    <property type="match status" value="1"/>
</dbReference>
<dbReference type="InterPro" id="IPR002104">
    <property type="entry name" value="Integrase_catalytic"/>
</dbReference>
<evidence type="ECO:0000259" key="3">
    <source>
        <dbReference type="PROSITE" id="PS51898"/>
    </source>
</evidence>
<dbReference type="InterPro" id="IPR050090">
    <property type="entry name" value="Tyrosine_recombinase_XerCD"/>
</dbReference>
<keyword evidence="5" id="KW-1185">Reference proteome</keyword>
<accession>A0ABV4LDQ1</accession>
<comment type="caution">
    <text evidence="4">The sequence shown here is derived from an EMBL/GenBank/DDBJ whole genome shotgun (WGS) entry which is preliminary data.</text>
</comment>
<protein>
    <submittedName>
        <fullName evidence="4">Tyrosine-type recombinase/integrase</fullName>
    </submittedName>
</protein>
<dbReference type="InterPro" id="IPR013762">
    <property type="entry name" value="Integrase-like_cat_sf"/>
</dbReference>
<dbReference type="RefSeq" id="WP_017056084.1">
    <property type="nucleotide sequence ID" value="NZ_JBGOOJ010000005.1"/>
</dbReference>